<dbReference type="GO" id="GO:0046872">
    <property type="term" value="F:metal ion binding"/>
    <property type="evidence" value="ECO:0007669"/>
    <property type="project" value="UniProtKB-KW"/>
</dbReference>
<comment type="cofactor">
    <cofactor evidence="1">
        <name>Mg(2+)</name>
        <dbReference type="ChEBI" id="CHEBI:18420"/>
    </cofactor>
</comment>
<dbReference type="PANTHER" id="PTHR33254">
    <property type="entry name" value="4-HYDROXY-4-METHYL-2-OXOGLUTARATE ALDOLASE 3-RELATED"/>
    <property type="match status" value="1"/>
</dbReference>
<dbReference type="SUPFAM" id="SSF89562">
    <property type="entry name" value="RraA-like"/>
    <property type="match status" value="1"/>
</dbReference>
<keyword evidence="1" id="KW-0479">Metal-binding</keyword>
<dbReference type="GO" id="GO:0047443">
    <property type="term" value="F:4-hydroxy-4-methyl-2-oxoglutarate aldolase activity"/>
    <property type="evidence" value="ECO:0007669"/>
    <property type="project" value="TreeGrafter"/>
</dbReference>
<feature type="binding site" evidence="1">
    <location>
        <position position="106"/>
    </location>
    <ligand>
        <name>Mg(2+)</name>
        <dbReference type="ChEBI" id="CHEBI:18420"/>
    </ligand>
</feature>
<comment type="caution">
    <text evidence="2">The sequence shown here is derived from an EMBL/GenBank/DDBJ whole genome shotgun (WGS) entry which is preliminary data.</text>
</comment>
<name>A0A9P4I1H4_9PEZI</name>
<gene>
    <name evidence="2" type="ORF">NA57DRAFT_61774</name>
</gene>
<dbReference type="InterPro" id="IPR005493">
    <property type="entry name" value="RraA/RraA-like"/>
</dbReference>
<protein>
    <submittedName>
        <fullName evidence="2">RraA-like protein</fullName>
    </submittedName>
</protein>
<evidence type="ECO:0000313" key="2">
    <source>
        <dbReference type="EMBL" id="KAF2093261.1"/>
    </source>
</evidence>
<feature type="binding site" evidence="1">
    <location>
        <begin position="83"/>
        <end position="86"/>
    </location>
    <ligand>
        <name>substrate</name>
    </ligand>
</feature>
<dbReference type="Pfam" id="PF03737">
    <property type="entry name" value="RraA-like"/>
    <property type="match status" value="1"/>
</dbReference>
<dbReference type="GO" id="GO:0008948">
    <property type="term" value="F:oxaloacetate decarboxylase activity"/>
    <property type="evidence" value="ECO:0007669"/>
    <property type="project" value="TreeGrafter"/>
</dbReference>
<feature type="binding site" evidence="1">
    <location>
        <position position="105"/>
    </location>
    <ligand>
        <name>substrate</name>
    </ligand>
</feature>
<dbReference type="Gene3D" id="3.50.30.40">
    <property type="entry name" value="Ribonuclease E inhibitor RraA/RraA-like"/>
    <property type="match status" value="1"/>
</dbReference>
<accession>A0A9P4I1H4</accession>
<dbReference type="OrthoDB" id="1476984at2759"/>
<dbReference type="InterPro" id="IPR036704">
    <property type="entry name" value="RraA/RraA-like_sf"/>
</dbReference>
<dbReference type="CDD" id="cd16841">
    <property type="entry name" value="RraA_family"/>
    <property type="match status" value="1"/>
</dbReference>
<dbReference type="PANTHER" id="PTHR33254:SF4">
    <property type="entry name" value="4-HYDROXY-4-METHYL-2-OXOGLUTARATE ALDOLASE 3-RELATED"/>
    <property type="match status" value="1"/>
</dbReference>
<keyword evidence="1" id="KW-0460">Magnesium</keyword>
<evidence type="ECO:0000313" key="3">
    <source>
        <dbReference type="Proteomes" id="UP000799772"/>
    </source>
</evidence>
<reference evidence="2" key="1">
    <citation type="journal article" date="2020" name="Stud. Mycol.">
        <title>101 Dothideomycetes genomes: a test case for predicting lifestyles and emergence of pathogens.</title>
        <authorList>
            <person name="Haridas S."/>
            <person name="Albert R."/>
            <person name="Binder M."/>
            <person name="Bloem J."/>
            <person name="Labutti K."/>
            <person name="Salamov A."/>
            <person name="Andreopoulos B."/>
            <person name="Baker S."/>
            <person name="Barry K."/>
            <person name="Bills G."/>
            <person name="Bluhm B."/>
            <person name="Cannon C."/>
            <person name="Castanera R."/>
            <person name="Culley D."/>
            <person name="Daum C."/>
            <person name="Ezra D."/>
            <person name="Gonzalez J."/>
            <person name="Henrissat B."/>
            <person name="Kuo A."/>
            <person name="Liang C."/>
            <person name="Lipzen A."/>
            <person name="Lutzoni F."/>
            <person name="Magnuson J."/>
            <person name="Mondo S."/>
            <person name="Nolan M."/>
            <person name="Ohm R."/>
            <person name="Pangilinan J."/>
            <person name="Park H.-J."/>
            <person name="Ramirez L."/>
            <person name="Alfaro M."/>
            <person name="Sun H."/>
            <person name="Tritt A."/>
            <person name="Yoshinaga Y."/>
            <person name="Zwiers L.-H."/>
            <person name="Turgeon B."/>
            <person name="Goodwin S."/>
            <person name="Spatafora J."/>
            <person name="Crous P."/>
            <person name="Grigoriev I."/>
        </authorList>
    </citation>
    <scope>NUCLEOTIDE SEQUENCE</scope>
    <source>
        <strain evidence="2">CBS 133067</strain>
    </source>
</reference>
<evidence type="ECO:0000256" key="1">
    <source>
        <dbReference type="PIRSR" id="PIRSR605493-1"/>
    </source>
</evidence>
<dbReference type="AlphaFoldDB" id="A0A9P4I1H4"/>
<organism evidence="2 3">
    <name type="scientific">Rhizodiscina lignyota</name>
    <dbReference type="NCBI Taxonomy" id="1504668"/>
    <lineage>
        <taxon>Eukaryota</taxon>
        <taxon>Fungi</taxon>
        <taxon>Dikarya</taxon>
        <taxon>Ascomycota</taxon>
        <taxon>Pezizomycotina</taxon>
        <taxon>Dothideomycetes</taxon>
        <taxon>Pleosporomycetidae</taxon>
        <taxon>Aulographales</taxon>
        <taxon>Rhizodiscinaceae</taxon>
        <taxon>Rhizodiscina</taxon>
    </lineage>
</organism>
<dbReference type="EMBL" id="ML978139">
    <property type="protein sequence ID" value="KAF2093261.1"/>
    <property type="molecule type" value="Genomic_DNA"/>
</dbReference>
<sequence>MSSDAEILLDPIPRQKYWYTRIVAPISTVVFVPTDLSPGSPLWIEGVPKESNIPAGKHFTDIPPPGSILLEHNPKDQLVALFGDIVATRLKTRGVLGAIANGRGRDFVSSDKVCDENFTMWCKGLSTVGTSMEAKPWAVDVPVKIGKVEVNPGDIMVADEGERGIAVIPRDKLKKIVEMLAVQKKADDGLLNDVRNGQSMADAIKNWPEHYSVQPH</sequence>
<keyword evidence="3" id="KW-1185">Reference proteome</keyword>
<dbReference type="Proteomes" id="UP000799772">
    <property type="component" value="Unassembled WGS sequence"/>
</dbReference>
<proteinExistence type="predicted"/>